<feature type="compositionally biased region" description="Low complexity" evidence="1">
    <location>
        <begin position="141"/>
        <end position="159"/>
    </location>
</feature>
<proteinExistence type="predicted"/>
<reference evidence="2" key="1">
    <citation type="journal article" date="2015" name="Genome Announc.">
        <title>Draft Genome Sequence of Tolypothrix boutellei Strain VB521301.</title>
        <authorList>
            <person name="Chandrababunaidu M.M."/>
            <person name="Singh D."/>
            <person name="Sen D."/>
            <person name="Bhan S."/>
            <person name="Das S."/>
            <person name="Gupta A."/>
            <person name="Adhikary S.P."/>
            <person name="Tripathy S."/>
        </authorList>
    </citation>
    <scope>NUCLEOTIDE SEQUENCE</scope>
    <source>
        <strain evidence="2">VB521301</strain>
    </source>
</reference>
<dbReference type="AlphaFoldDB" id="A0A0C1NCX6"/>
<dbReference type="OrthoDB" id="9838499at2"/>
<evidence type="ECO:0000256" key="1">
    <source>
        <dbReference type="SAM" id="MobiDB-lite"/>
    </source>
</evidence>
<accession>A0A0C1NCX6</accession>
<feature type="compositionally biased region" description="Low complexity" evidence="1">
    <location>
        <begin position="108"/>
        <end position="128"/>
    </location>
</feature>
<organism evidence="2">
    <name type="scientific">Tolypothrix bouteillei VB521301</name>
    <dbReference type="NCBI Taxonomy" id="1479485"/>
    <lineage>
        <taxon>Bacteria</taxon>
        <taxon>Bacillati</taxon>
        <taxon>Cyanobacteriota</taxon>
        <taxon>Cyanophyceae</taxon>
        <taxon>Nostocales</taxon>
        <taxon>Tolypothrichaceae</taxon>
        <taxon>Tolypothrix</taxon>
    </lineage>
</organism>
<feature type="compositionally biased region" description="Basic residues" evidence="1">
    <location>
        <begin position="129"/>
        <end position="138"/>
    </location>
</feature>
<name>A0A0C1NCX6_9CYAN</name>
<dbReference type="EMBL" id="JHEG02000022">
    <property type="protein sequence ID" value="KIE12637.1"/>
    <property type="molecule type" value="Genomic_DNA"/>
</dbReference>
<comment type="caution">
    <text evidence="2">The sequence shown here is derived from an EMBL/GenBank/DDBJ whole genome shotgun (WGS) entry which is preliminary data.</text>
</comment>
<gene>
    <name evidence="2" type="ORF">DA73_0208670</name>
</gene>
<feature type="region of interest" description="Disordered" evidence="1">
    <location>
        <begin position="108"/>
        <end position="165"/>
    </location>
</feature>
<dbReference type="STRING" id="1479485.DA73_0208670"/>
<sequence length="179" mass="19469">MTDLNLNAQLGARLKALQYFWNHDTATETLATVFDICVNRWGVACPNLSPFALDKGIKVTLKVRHVMHFSNMAQLAGCSIADVARSTLIQWLCAAESPLLISSSAHTTPKLTPLPPQLTQRTSQLPPTRVKKAPKKVKQSPSVIEPTPTTVVVENPGEEMPSAKSKFDAKASLLALKRG</sequence>
<evidence type="ECO:0000313" key="2">
    <source>
        <dbReference type="EMBL" id="KIE12637.1"/>
    </source>
</evidence>
<protein>
    <submittedName>
        <fullName evidence="2">Uncharacterized protein</fullName>
    </submittedName>
</protein>